<sequence length="134" mass="14600">RTEEVRSRRRVQLHLYTTAGAAHRRIMASRSEVRQTPHRSDNRQCATHSRGVSNSVDLSGGHPQLSPPGTSEPRSQRRRGVNTSASINRMLPAGITPRESGPSSVLREMATCLLSQATVLATVVFRSATSVCTP</sequence>
<evidence type="ECO:0000256" key="1">
    <source>
        <dbReference type="SAM" id="MobiDB-lite"/>
    </source>
</evidence>
<protein>
    <submittedName>
        <fullName evidence="2">Uncharacterized protein</fullName>
    </submittedName>
</protein>
<feature type="non-terminal residue" evidence="2">
    <location>
        <position position="1"/>
    </location>
</feature>
<accession>A0A0K8VWU8</accession>
<feature type="non-terminal residue" evidence="2">
    <location>
        <position position="134"/>
    </location>
</feature>
<gene>
    <name evidence="2" type="ORF">c0_g1_i8</name>
</gene>
<proteinExistence type="predicted"/>
<dbReference type="AlphaFoldDB" id="A0A0K8VWU8"/>
<organism evidence="2">
    <name type="scientific">Bactrocera latifrons</name>
    <name type="common">Malaysian fruit fly</name>
    <name type="synonym">Chaetodacus latifrons</name>
    <dbReference type="NCBI Taxonomy" id="174628"/>
    <lineage>
        <taxon>Eukaryota</taxon>
        <taxon>Metazoa</taxon>
        <taxon>Ecdysozoa</taxon>
        <taxon>Arthropoda</taxon>
        <taxon>Hexapoda</taxon>
        <taxon>Insecta</taxon>
        <taxon>Pterygota</taxon>
        <taxon>Neoptera</taxon>
        <taxon>Endopterygota</taxon>
        <taxon>Diptera</taxon>
        <taxon>Brachycera</taxon>
        <taxon>Muscomorpha</taxon>
        <taxon>Tephritoidea</taxon>
        <taxon>Tephritidae</taxon>
        <taxon>Bactrocera</taxon>
        <taxon>Bactrocera</taxon>
    </lineage>
</organism>
<feature type="compositionally biased region" description="Basic and acidic residues" evidence="1">
    <location>
        <begin position="31"/>
        <end position="42"/>
    </location>
</feature>
<evidence type="ECO:0000313" key="2">
    <source>
        <dbReference type="EMBL" id="JAI43352.1"/>
    </source>
</evidence>
<reference evidence="2" key="1">
    <citation type="submission" date="2015-06" db="EMBL/GenBank/DDBJ databases">
        <authorList>
            <person name="Hoefler B.C."/>
            <person name="Straight P.D."/>
        </authorList>
    </citation>
    <scope>NUCLEOTIDE SEQUENCE</scope>
</reference>
<feature type="region of interest" description="Disordered" evidence="1">
    <location>
        <begin position="29"/>
        <end position="102"/>
    </location>
</feature>
<feature type="compositionally biased region" description="Polar residues" evidence="1">
    <location>
        <begin position="43"/>
        <end position="57"/>
    </location>
</feature>
<name>A0A0K8VWU8_BACLA</name>
<dbReference type="EMBL" id="GDHF01008962">
    <property type="protein sequence ID" value="JAI43352.1"/>
    <property type="molecule type" value="Transcribed_RNA"/>
</dbReference>